<dbReference type="Gene3D" id="2.60.40.10">
    <property type="entry name" value="Immunoglobulins"/>
    <property type="match status" value="1"/>
</dbReference>
<dbReference type="SUPFAM" id="SSF49584">
    <property type="entry name" value="Periplasmic chaperone C-domain"/>
    <property type="match status" value="1"/>
</dbReference>
<reference evidence="2" key="1">
    <citation type="submission" date="2018-06" db="EMBL/GenBank/DDBJ databases">
        <authorList>
            <person name="Ashton P.M."/>
            <person name="Dallman T."/>
            <person name="Nair S."/>
            <person name="De Pinna E."/>
            <person name="Peters T."/>
            <person name="Grant K."/>
        </authorList>
    </citation>
    <scope>NUCLEOTIDE SEQUENCE [LARGE SCALE GENOMIC DNA]</scope>
    <source>
        <strain evidence="2">374035</strain>
    </source>
</reference>
<accession>A0A5U9SPL9</accession>
<comment type="caution">
    <text evidence="2">The sequence shown here is derived from an EMBL/GenBank/DDBJ whole genome shotgun (WGS) entry which is preliminary data.</text>
</comment>
<dbReference type="EMBL" id="AAGVJY010000053">
    <property type="protein sequence ID" value="EBS4098575.1"/>
    <property type="molecule type" value="Genomic_DNA"/>
</dbReference>
<feature type="region of interest" description="Disordered" evidence="1">
    <location>
        <begin position="68"/>
        <end position="102"/>
    </location>
</feature>
<organism evidence="2">
    <name type="scientific">Salmonella enterica subsp. enterica serovar Bareilly</name>
    <dbReference type="NCBI Taxonomy" id="58096"/>
    <lineage>
        <taxon>Bacteria</taxon>
        <taxon>Pseudomonadati</taxon>
        <taxon>Pseudomonadota</taxon>
        <taxon>Gammaproteobacteria</taxon>
        <taxon>Enterobacterales</taxon>
        <taxon>Enterobacteriaceae</taxon>
        <taxon>Salmonella</taxon>
    </lineage>
</organism>
<dbReference type="InterPro" id="IPR013783">
    <property type="entry name" value="Ig-like_fold"/>
</dbReference>
<dbReference type="InterPro" id="IPR036316">
    <property type="entry name" value="Pili_assmbl_chap_C_dom_sf"/>
</dbReference>
<dbReference type="Proteomes" id="UP000839659">
    <property type="component" value="Unassembled WGS sequence"/>
</dbReference>
<evidence type="ECO:0000313" key="2">
    <source>
        <dbReference type="EMBL" id="EBS4098575.1"/>
    </source>
</evidence>
<protein>
    <submittedName>
        <fullName evidence="2">Pili assembly chaperone</fullName>
    </submittedName>
</protein>
<proteinExistence type="predicted"/>
<evidence type="ECO:0000256" key="1">
    <source>
        <dbReference type="SAM" id="MobiDB-lite"/>
    </source>
</evidence>
<sequence length="102" mass="11109">MLVNTTPYIYAIGSLLDANGKKITVDNDTAQKLLMFMPGDEVQVKGNVVKVDSLNDWGELQTWTINKRKKSTSSGKTVSDSSVNTSDKADKNNRPPAYGTEG</sequence>
<feature type="compositionally biased region" description="Low complexity" evidence="1">
    <location>
        <begin position="72"/>
        <end position="83"/>
    </location>
</feature>
<gene>
    <name evidence="2" type="ORF">DPS53_25565</name>
</gene>
<dbReference type="AlphaFoldDB" id="A0A5U9SPL9"/>
<name>A0A5U9SPL9_SALET</name>